<organism evidence="2 3">
    <name type="scientific">Periplaneta americana</name>
    <name type="common">American cockroach</name>
    <name type="synonym">Blatta americana</name>
    <dbReference type="NCBI Taxonomy" id="6978"/>
    <lineage>
        <taxon>Eukaryota</taxon>
        <taxon>Metazoa</taxon>
        <taxon>Ecdysozoa</taxon>
        <taxon>Arthropoda</taxon>
        <taxon>Hexapoda</taxon>
        <taxon>Insecta</taxon>
        <taxon>Pterygota</taxon>
        <taxon>Neoptera</taxon>
        <taxon>Polyneoptera</taxon>
        <taxon>Dictyoptera</taxon>
        <taxon>Blattodea</taxon>
        <taxon>Blattoidea</taxon>
        <taxon>Blattidae</taxon>
        <taxon>Blattinae</taxon>
        <taxon>Periplaneta</taxon>
    </lineage>
</organism>
<keyword evidence="3" id="KW-1185">Reference proteome</keyword>
<evidence type="ECO:0000313" key="2">
    <source>
        <dbReference type="EMBL" id="KAJ4435872.1"/>
    </source>
</evidence>
<evidence type="ECO:0000256" key="1">
    <source>
        <dbReference type="SAM" id="MobiDB-lite"/>
    </source>
</evidence>
<accession>A0ABQ8SQ94</accession>
<evidence type="ECO:0000313" key="3">
    <source>
        <dbReference type="Proteomes" id="UP001148838"/>
    </source>
</evidence>
<comment type="caution">
    <text evidence="2">The sequence shown here is derived from an EMBL/GenBank/DDBJ whole genome shotgun (WGS) entry which is preliminary data.</text>
</comment>
<name>A0ABQ8SQ94_PERAM</name>
<gene>
    <name evidence="2" type="ORF">ANN_18492</name>
</gene>
<sequence>MGRSISLRRNGPNGPNHDDDDDDDDDDLTILNVWLLYDIDPTIAATISNTMNFLVNVQIFGSKCICDHRTYGVVTFYSEYFSLWATPKHM</sequence>
<dbReference type="Proteomes" id="UP001148838">
    <property type="component" value="Unassembled WGS sequence"/>
</dbReference>
<proteinExistence type="predicted"/>
<reference evidence="2 3" key="1">
    <citation type="journal article" date="2022" name="Allergy">
        <title>Genome assembly and annotation of Periplaneta americana reveal a comprehensive cockroach allergen profile.</title>
        <authorList>
            <person name="Wang L."/>
            <person name="Xiong Q."/>
            <person name="Saelim N."/>
            <person name="Wang L."/>
            <person name="Nong W."/>
            <person name="Wan A.T."/>
            <person name="Shi M."/>
            <person name="Liu X."/>
            <person name="Cao Q."/>
            <person name="Hui J.H.L."/>
            <person name="Sookrung N."/>
            <person name="Leung T.F."/>
            <person name="Tungtrongchitr A."/>
            <person name="Tsui S.K.W."/>
        </authorList>
    </citation>
    <scope>NUCLEOTIDE SEQUENCE [LARGE SCALE GENOMIC DNA]</scope>
    <source>
        <strain evidence="2">PWHHKU_190912</strain>
    </source>
</reference>
<protein>
    <submittedName>
        <fullName evidence="2">Uncharacterized protein</fullName>
    </submittedName>
</protein>
<feature type="region of interest" description="Disordered" evidence="1">
    <location>
        <begin position="1"/>
        <end position="25"/>
    </location>
</feature>
<dbReference type="EMBL" id="JAJSOF020000023">
    <property type="protein sequence ID" value="KAJ4435872.1"/>
    <property type="molecule type" value="Genomic_DNA"/>
</dbReference>